<reference evidence="1" key="1">
    <citation type="submission" date="2015-07" db="EMBL/GenBank/DDBJ databases">
        <title>Elucidating the P. pachyrhizi secretome and potential effectors.</title>
        <authorList>
            <person name="de Carvalho M.C.C.G."/>
            <person name="Nascimento L.C."/>
            <person name="Darben L.M."/>
            <person name="Polizel-Podanosqui A.M."/>
            <person name="Lopes-Caitar V.S."/>
            <person name="Rocha C.S."/>
            <person name="Qi M."/>
            <person name="Carazolle M."/>
            <person name="Kuwahara M.K."/>
            <person name="Pereira G.A.G."/>
            <person name="Abdelnoor R.V."/>
            <person name="Whitham S.A."/>
            <person name="Marcelino-Guimaraes F.C."/>
        </authorList>
    </citation>
    <scope>NUCLEOTIDE SEQUENCE</scope>
</reference>
<proteinExistence type="evidence at transcript level"/>
<protein>
    <submittedName>
        <fullName evidence="1">Uncharacterized protein</fullName>
    </submittedName>
</protein>
<accession>A0A0S1MJM6</accession>
<name>A0A0S1MJM6_PHAPC</name>
<evidence type="ECO:0000313" key="1">
    <source>
        <dbReference type="EMBL" id="ALL41074.1"/>
    </source>
</evidence>
<dbReference type="AlphaFoldDB" id="A0A0S1MJM6"/>
<dbReference type="EMBL" id="KT246984">
    <property type="protein sequence ID" value="ALL41074.1"/>
    <property type="molecule type" value="mRNA"/>
</dbReference>
<sequence>MYAVQMRLEKSICITLLNTQHTFLCSLMNQGYASKI</sequence>
<organism evidence="1">
    <name type="scientific">Phakopsora pachyrhizi</name>
    <name type="common">Asian soybean rust disease fungus</name>
    <dbReference type="NCBI Taxonomy" id="170000"/>
    <lineage>
        <taxon>Eukaryota</taxon>
        <taxon>Fungi</taxon>
        <taxon>Dikarya</taxon>
        <taxon>Basidiomycota</taxon>
        <taxon>Pucciniomycotina</taxon>
        <taxon>Pucciniomycetes</taxon>
        <taxon>Pucciniales</taxon>
        <taxon>Phakopsoraceae</taxon>
        <taxon>Phakopsora</taxon>
    </lineage>
</organism>